<dbReference type="Proteomes" id="UP000015103">
    <property type="component" value="Unassembled WGS sequence"/>
</dbReference>
<dbReference type="EnsemblMetazoa" id="RPRC009909-RA">
    <property type="protein sequence ID" value="RPRC009909-PA"/>
    <property type="gene ID" value="RPRC009909"/>
</dbReference>
<dbReference type="EMBL" id="ACPB03010592">
    <property type="status" value="NOT_ANNOTATED_CDS"/>
    <property type="molecule type" value="Genomic_DNA"/>
</dbReference>
<evidence type="ECO:0000313" key="2">
    <source>
        <dbReference type="Proteomes" id="UP000015103"/>
    </source>
</evidence>
<keyword evidence="2" id="KW-1185">Reference proteome</keyword>
<evidence type="ECO:0000313" key="1">
    <source>
        <dbReference type="EnsemblMetazoa" id="RPRC009909-PA"/>
    </source>
</evidence>
<dbReference type="VEuPathDB" id="VectorBase:RPRC009909"/>
<dbReference type="InParanoid" id="T1I0T9"/>
<accession>T1I0T9</accession>
<protein>
    <submittedName>
        <fullName evidence="1">Uncharacterized protein</fullName>
    </submittedName>
</protein>
<dbReference type="AlphaFoldDB" id="T1I0T9"/>
<sequence>MGLVMLSVSLQFPNVSAWVSSSVIRYRGYYKGPKKDPFQRFLDISLKKTDYTLIFIL</sequence>
<dbReference type="HOGENOM" id="CLU_2998961_0_0_1"/>
<name>T1I0T9_RHOPR</name>
<reference evidence="1" key="1">
    <citation type="submission" date="2015-05" db="UniProtKB">
        <authorList>
            <consortium name="EnsemblMetazoa"/>
        </authorList>
    </citation>
    <scope>IDENTIFICATION</scope>
</reference>
<proteinExistence type="predicted"/>
<organism evidence="1 2">
    <name type="scientific">Rhodnius prolixus</name>
    <name type="common">Triatomid bug</name>
    <dbReference type="NCBI Taxonomy" id="13249"/>
    <lineage>
        <taxon>Eukaryota</taxon>
        <taxon>Metazoa</taxon>
        <taxon>Ecdysozoa</taxon>
        <taxon>Arthropoda</taxon>
        <taxon>Hexapoda</taxon>
        <taxon>Insecta</taxon>
        <taxon>Pterygota</taxon>
        <taxon>Neoptera</taxon>
        <taxon>Paraneoptera</taxon>
        <taxon>Hemiptera</taxon>
        <taxon>Heteroptera</taxon>
        <taxon>Panheteroptera</taxon>
        <taxon>Cimicomorpha</taxon>
        <taxon>Reduviidae</taxon>
        <taxon>Triatominae</taxon>
        <taxon>Rhodnius</taxon>
    </lineage>
</organism>